<reference evidence="2" key="1">
    <citation type="submission" date="2021-03" db="EMBL/GenBank/DDBJ databases">
        <title>Molecular epidemiology and mechanisms of colistin and carbapenem resistance in Enterobacteriaceae from clinical isolates, the environment and porcine samples in Pretoria, South Africa.</title>
        <authorList>
            <person name="Bogoshi D."/>
            <person name="Mbelle N.M."/>
            <person name="Naidoo V."/>
            <person name="Osei Sekyere J."/>
        </authorList>
    </citation>
    <scope>NUCLEOTIDE SEQUENCE</scope>
    <source>
        <strain evidence="2">C029</strain>
    </source>
</reference>
<feature type="transmembrane region" description="Helical" evidence="1">
    <location>
        <begin position="20"/>
        <end position="40"/>
    </location>
</feature>
<proteinExistence type="predicted"/>
<dbReference type="AlphaFoldDB" id="A0A939SPJ3"/>
<organism evidence="2 3">
    <name type="scientific">Klebsiella pneumoniae</name>
    <dbReference type="NCBI Taxonomy" id="573"/>
    <lineage>
        <taxon>Bacteria</taxon>
        <taxon>Pseudomonadati</taxon>
        <taxon>Pseudomonadota</taxon>
        <taxon>Gammaproteobacteria</taxon>
        <taxon>Enterobacterales</taxon>
        <taxon>Enterobacteriaceae</taxon>
        <taxon>Klebsiella/Raoultella group</taxon>
        <taxon>Klebsiella</taxon>
        <taxon>Klebsiella pneumoniae complex</taxon>
    </lineage>
</organism>
<dbReference type="Proteomes" id="UP000664267">
    <property type="component" value="Unassembled WGS sequence"/>
</dbReference>
<name>A0A939SPJ3_KLEPN</name>
<gene>
    <name evidence="2" type="ORF">J4733_16200</name>
</gene>
<accession>A0A939SPJ3</accession>
<feature type="transmembrane region" description="Helical" evidence="1">
    <location>
        <begin position="96"/>
        <end position="119"/>
    </location>
</feature>
<protein>
    <submittedName>
        <fullName evidence="2">Uncharacterized protein</fullName>
    </submittedName>
</protein>
<evidence type="ECO:0000313" key="3">
    <source>
        <dbReference type="Proteomes" id="UP000664267"/>
    </source>
</evidence>
<keyword evidence="1" id="KW-0812">Transmembrane</keyword>
<evidence type="ECO:0000256" key="1">
    <source>
        <dbReference type="SAM" id="Phobius"/>
    </source>
</evidence>
<keyword evidence="1" id="KW-1133">Transmembrane helix</keyword>
<keyword evidence="1" id="KW-0472">Membrane</keyword>
<evidence type="ECO:0000313" key="2">
    <source>
        <dbReference type="EMBL" id="MBO2025707.1"/>
    </source>
</evidence>
<comment type="caution">
    <text evidence="2">The sequence shown here is derived from an EMBL/GenBank/DDBJ whole genome shotgun (WGS) entry which is preliminary data.</text>
</comment>
<dbReference type="EMBL" id="JAGETN010000024">
    <property type="protein sequence ID" value="MBO2025707.1"/>
    <property type="molecule type" value="Genomic_DNA"/>
</dbReference>
<sequence>MHYNLLEVMVLRNKNPPVYAVTFIFILQGTFHYNFTVFFMKCNNIYIYVEFNPVAIFCNVSTQMGIAAKWIEALLSIENKNRQTEMTISMNTKKLLGAYILINPFIILTGFIVHLGIFVQTTIKEVFRNPLAESDSIKKMSRFSLVQSISISESIIRA</sequence>